<gene>
    <name evidence="2" type="ORF">B0O95_10430</name>
</gene>
<evidence type="ECO:0000256" key="1">
    <source>
        <dbReference type="SAM" id="MobiDB-lite"/>
    </source>
</evidence>
<dbReference type="EMBL" id="PRDW01000004">
    <property type="protein sequence ID" value="PPB84080.1"/>
    <property type="molecule type" value="Genomic_DNA"/>
</dbReference>
<evidence type="ECO:0000313" key="2">
    <source>
        <dbReference type="EMBL" id="PPB84080.1"/>
    </source>
</evidence>
<feature type="compositionally biased region" description="Basic residues" evidence="1">
    <location>
        <begin position="24"/>
        <end position="33"/>
    </location>
</feature>
<dbReference type="AlphaFoldDB" id="A0A2P5KBJ4"/>
<comment type="caution">
    <text evidence="2">The sequence shown here is derived from an EMBL/GenBank/DDBJ whole genome shotgun (WGS) entry which is preliminary data.</text>
</comment>
<reference evidence="2 3" key="1">
    <citation type="submission" date="2018-01" db="EMBL/GenBank/DDBJ databases">
        <title>Genomic Encyclopedia of Type Strains, Phase III (KMG-III): the genomes of soil and plant-associated and newly described type strains.</title>
        <authorList>
            <person name="Whitman W."/>
        </authorList>
    </citation>
    <scope>NUCLEOTIDE SEQUENCE [LARGE SCALE GENOMIC DNA]</scope>
    <source>
        <strain evidence="2 3">HKI456</strain>
    </source>
</reference>
<dbReference type="Proteomes" id="UP000243096">
    <property type="component" value="Unassembled WGS sequence"/>
</dbReference>
<feature type="region of interest" description="Disordered" evidence="1">
    <location>
        <begin position="1"/>
        <end position="33"/>
    </location>
</feature>
<name>A0A2P5KBJ4_9BURK</name>
<keyword evidence="3" id="KW-1185">Reference proteome</keyword>
<protein>
    <submittedName>
        <fullName evidence="2">Uncharacterized protein</fullName>
    </submittedName>
</protein>
<proteinExistence type="predicted"/>
<feature type="region of interest" description="Disordered" evidence="1">
    <location>
        <begin position="60"/>
        <end position="90"/>
    </location>
</feature>
<feature type="compositionally biased region" description="Basic and acidic residues" evidence="1">
    <location>
        <begin position="14"/>
        <end position="23"/>
    </location>
</feature>
<sequence>MEQGRQTVVHRHRNDSNHAYDRGARHKIPRRTHRNPIVAIPALPGQVPIFAPSCLRRHTSYRAHPDRRETSTRVAPPAFRHAGTVADLAG</sequence>
<accession>A0A2P5KBJ4</accession>
<organism evidence="2 3">
    <name type="scientific">Mycetohabitans endofungorum</name>
    <dbReference type="NCBI Taxonomy" id="417203"/>
    <lineage>
        <taxon>Bacteria</taxon>
        <taxon>Pseudomonadati</taxon>
        <taxon>Pseudomonadota</taxon>
        <taxon>Betaproteobacteria</taxon>
        <taxon>Burkholderiales</taxon>
        <taxon>Burkholderiaceae</taxon>
        <taxon>Mycetohabitans</taxon>
    </lineage>
</organism>
<evidence type="ECO:0000313" key="3">
    <source>
        <dbReference type="Proteomes" id="UP000243096"/>
    </source>
</evidence>